<dbReference type="Gene3D" id="1.20.120.1220">
    <property type="match status" value="1"/>
</dbReference>
<keyword evidence="1" id="KW-0812">Transmembrane</keyword>
<evidence type="ECO:0008006" key="5">
    <source>
        <dbReference type="Google" id="ProtNLM"/>
    </source>
</evidence>
<comment type="caution">
    <text evidence="3">The sequence shown here is derived from an EMBL/GenBank/DDBJ whole genome shotgun (WGS) entry which is preliminary data.</text>
</comment>
<reference evidence="3" key="1">
    <citation type="submission" date="2020-12" db="EMBL/GenBank/DDBJ databases">
        <title>Leucobacter sp. CAS2, isolated from Chromium sludge.</title>
        <authorList>
            <person name="Xu Z."/>
        </authorList>
    </citation>
    <scope>NUCLEOTIDE SEQUENCE</scope>
    <source>
        <strain evidence="3">CSA2</strain>
    </source>
</reference>
<keyword evidence="1" id="KW-0472">Membrane</keyword>
<evidence type="ECO:0000313" key="3">
    <source>
        <dbReference type="EMBL" id="MBK0420935.1"/>
    </source>
</evidence>
<feature type="transmembrane region" description="Helical" evidence="1">
    <location>
        <begin position="178"/>
        <end position="199"/>
    </location>
</feature>
<evidence type="ECO:0000313" key="4">
    <source>
        <dbReference type="Proteomes" id="UP000618733"/>
    </source>
</evidence>
<dbReference type="RefSeq" id="WP_200131139.1">
    <property type="nucleotide sequence ID" value="NZ_JAEHOI010000002.1"/>
</dbReference>
<accession>A0A934UWG3</accession>
<dbReference type="EMBL" id="JAEHOI010000002">
    <property type="protein sequence ID" value="MBK0420935.1"/>
    <property type="molecule type" value="Genomic_DNA"/>
</dbReference>
<keyword evidence="1" id="KW-1133">Transmembrane helix</keyword>
<feature type="transmembrane region" description="Helical" evidence="1">
    <location>
        <begin position="39"/>
        <end position="58"/>
    </location>
</feature>
<feature type="signal peptide" evidence="2">
    <location>
        <begin position="1"/>
        <end position="20"/>
    </location>
</feature>
<name>A0A934UWG3_9MICO</name>
<keyword evidence="4" id="KW-1185">Reference proteome</keyword>
<evidence type="ECO:0000256" key="2">
    <source>
        <dbReference type="SAM" id="SignalP"/>
    </source>
</evidence>
<protein>
    <recommendedName>
        <fullName evidence="5">Prepilin type IV endopeptidase peptidase domain-containing protein</fullName>
    </recommendedName>
</protein>
<sequence length="203" mass="19587">MDVSAGLAALGLLSFAIASAGLAAHDVRHGTIPNRGVVAALAITAGLTGAAIIAHGAATGEWTGPEPAATGGAAAAWPSPAPALPWLAETFGAALACFAGALALWLAAPGHLGGGDVKAAPLAGLALGFATGWPGVLWGMLLAAAIAAVIAALRGIARRRVRAPRGAGAGPAARALPFAPALFGGAWLVLVVDAGMLLARVSP</sequence>
<evidence type="ECO:0000256" key="1">
    <source>
        <dbReference type="SAM" id="Phobius"/>
    </source>
</evidence>
<dbReference type="Proteomes" id="UP000618733">
    <property type="component" value="Unassembled WGS sequence"/>
</dbReference>
<gene>
    <name evidence="3" type="ORF">JD292_02415</name>
</gene>
<feature type="transmembrane region" description="Helical" evidence="1">
    <location>
        <begin position="136"/>
        <end position="157"/>
    </location>
</feature>
<keyword evidence="2" id="KW-0732">Signal</keyword>
<feature type="chain" id="PRO_5039477032" description="Prepilin type IV endopeptidase peptidase domain-containing protein" evidence="2">
    <location>
        <begin position="21"/>
        <end position="203"/>
    </location>
</feature>
<dbReference type="AlphaFoldDB" id="A0A934UWG3"/>
<proteinExistence type="predicted"/>
<organism evidence="3 4">
    <name type="scientific">Leucobacter edaphi</name>
    <dbReference type="NCBI Taxonomy" id="2796472"/>
    <lineage>
        <taxon>Bacteria</taxon>
        <taxon>Bacillati</taxon>
        <taxon>Actinomycetota</taxon>
        <taxon>Actinomycetes</taxon>
        <taxon>Micrococcales</taxon>
        <taxon>Microbacteriaceae</taxon>
        <taxon>Leucobacter</taxon>
    </lineage>
</organism>